<evidence type="ECO:0000259" key="1">
    <source>
        <dbReference type="Pfam" id="PF13358"/>
    </source>
</evidence>
<accession>A0ABQ0L7X9</accession>
<name>A0ABQ0L7X9_MYCCL</name>
<dbReference type="Gene3D" id="3.30.420.10">
    <property type="entry name" value="Ribonuclease H-like superfamily/Ribonuclease H"/>
    <property type="match status" value="1"/>
</dbReference>
<feature type="domain" description="Tc1-like transposase DDE" evidence="1">
    <location>
        <begin position="151"/>
        <end position="285"/>
    </location>
</feature>
<dbReference type="Pfam" id="PF13358">
    <property type="entry name" value="DDE_3"/>
    <property type="match status" value="1"/>
</dbReference>
<dbReference type="PANTHER" id="PTHR46564:SF1">
    <property type="entry name" value="TRANSPOSASE"/>
    <property type="match status" value="1"/>
</dbReference>
<dbReference type="Proteomes" id="UP000815677">
    <property type="component" value="Unassembled WGS sequence"/>
</dbReference>
<evidence type="ECO:0000313" key="2">
    <source>
        <dbReference type="EMBL" id="GAT46642.1"/>
    </source>
</evidence>
<organism evidence="2 3">
    <name type="scientific">Mycena chlorophos</name>
    <name type="common">Agaric fungus</name>
    <name type="synonym">Agaricus chlorophos</name>
    <dbReference type="NCBI Taxonomy" id="658473"/>
    <lineage>
        <taxon>Eukaryota</taxon>
        <taxon>Fungi</taxon>
        <taxon>Dikarya</taxon>
        <taxon>Basidiomycota</taxon>
        <taxon>Agaricomycotina</taxon>
        <taxon>Agaricomycetes</taxon>
        <taxon>Agaricomycetidae</taxon>
        <taxon>Agaricales</taxon>
        <taxon>Marasmiineae</taxon>
        <taxon>Mycenaceae</taxon>
        <taxon>Mycena</taxon>
    </lineage>
</organism>
<dbReference type="SUPFAM" id="SSF46689">
    <property type="entry name" value="Homeodomain-like"/>
    <property type="match status" value="1"/>
</dbReference>
<dbReference type="PANTHER" id="PTHR46564">
    <property type="entry name" value="TRANSPOSASE"/>
    <property type="match status" value="1"/>
</dbReference>
<reference evidence="2" key="1">
    <citation type="submission" date="2014-09" db="EMBL/GenBank/DDBJ databases">
        <title>Genome sequence of the luminous mushroom Mycena chlorophos for searching fungal bioluminescence genes.</title>
        <authorList>
            <person name="Tanaka Y."/>
            <person name="Kasuga D."/>
            <person name="Oba Y."/>
            <person name="Hase S."/>
            <person name="Sato K."/>
            <person name="Oba Y."/>
            <person name="Sakakibara Y."/>
        </authorList>
    </citation>
    <scope>NUCLEOTIDE SEQUENCE</scope>
</reference>
<protein>
    <submittedName>
        <fullName evidence="2">Tc1-mariner class transposase</fullName>
    </submittedName>
</protein>
<evidence type="ECO:0000313" key="3">
    <source>
        <dbReference type="Proteomes" id="UP000815677"/>
    </source>
</evidence>
<sequence length="321" mass="36108">MGNKHISTDCKQCALDLWKQGWAMDDICSAFQVLASSMYRWRELEEEFGTPAIRPSLLKGRERLVALGVLTAIRAIFAHNPAVMLQELQFYLAIHHGLPISISALQATLVCAGLMRKVLRKLAAERDEAHRDEFRACICNPANFSGTGLEFVAIDESSKAERTLFCMRGRSQAGRPAEIRAPFVRGVRYTLTAAMTVKGYIATRFVEESIDSGEFFDFVVEDVMPQMKPYPEVRRMLVLDNCRIVLKDVLNDNSILMLFLPPDSPDLNPIEESFSTWKAFLANHGREISMAEDPILALLESTVCITAAKATAWFRHAGYIW</sequence>
<keyword evidence="3" id="KW-1185">Reference proteome</keyword>
<dbReference type="InterPro" id="IPR036397">
    <property type="entry name" value="RNaseH_sf"/>
</dbReference>
<dbReference type="InterPro" id="IPR038717">
    <property type="entry name" value="Tc1-like_DDE_dom"/>
</dbReference>
<proteinExistence type="predicted"/>
<dbReference type="EMBL" id="DF842655">
    <property type="protein sequence ID" value="GAT46642.1"/>
    <property type="molecule type" value="Genomic_DNA"/>
</dbReference>
<gene>
    <name evidence="2" type="ORF">MCHLO_04146</name>
</gene>
<dbReference type="InterPro" id="IPR009057">
    <property type="entry name" value="Homeodomain-like_sf"/>
</dbReference>